<protein>
    <submittedName>
        <fullName evidence="4">AarF/ABC1/UbiB kinase family protein</fullName>
    </submittedName>
</protein>
<comment type="similarity">
    <text evidence="1">Belongs to the protein kinase superfamily. ADCK protein kinase family.</text>
</comment>
<organism evidence="4 5">
    <name type="scientific">Cohnella nanjingensis</name>
    <dbReference type="NCBI Taxonomy" id="1387779"/>
    <lineage>
        <taxon>Bacteria</taxon>
        <taxon>Bacillati</taxon>
        <taxon>Bacillota</taxon>
        <taxon>Bacilli</taxon>
        <taxon>Bacillales</taxon>
        <taxon>Paenibacillaceae</taxon>
        <taxon>Cohnella</taxon>
    </lineage>
</organism>
<evidence type="ECO:0000256" key="2">
    <source>
        <dbReference type="SAM" id="Phobius"/>
    </source>
</evidence>
<keyword evidence="4" id="KW-0418">Kinase</keyword>
<keyword evidence="2" id="KW-1133">Transmembrane helix</keyword>
<feature type="transmembrane region" description="Helical" evidence="2">
    <location>
        <begin position="277"/>
        <end position="300"/>
    </location>
</feature>
<name>A0A7X0RN68_9BACL</name>
<proteinExistence type="inferred from homology"/>
<keyword evidence="2" id="KW-0812">Transmembrane</keyword>
<dbReference type="PANTHER" id="PTHR10566">
    <property type="entry name" value="CHAPERONE-ACTIVITY OF BC1 COMPLEX CABC1 -RELATED"/>
    <property type="match status" value="1"/>
</dbReference>
<keyword evidence="5" id="KW-1185">Reference proteome</keyword>
<dbReference type="InterPro" id="IPR050154">
    <property type="entry name" value="UbiB_kinase"/>
</dbReference>
<keyword evidence="2" id="KW-0472">Membrane</keyword>
<feature type="domain" description="ABC1 atypical kinase-like" evidence="3">
    <location>
        <begin position="9"/>
        <end position="98"/>
    </location>
</feature>
<evidence type="ECO:0000259" key="3">
    <source>
        <dbReference type="Pfam" id="PF03109"/>
    </source>
</evidence>
<evidence type="ECO:0000256" key="1">
    <source>
        <dbReference type="ARBA" id="ARBA00009670"/>
    </source>
</evidence>
<dbReference type="Proteomes" id="UP000547209">
    <property type="component" value="Unassembled WGS sequence"/>
</dbReference>
<reference evidence="4 5" key="1">
    <citation type="submission" date="2020-08" db="EMBL/GenBank/DDBJ databases">
        <title>Cohnella phylogeny.</title>
        <authorList>
            <person name="Dunlap C."/>
        </authorList>
    </citation>
    <scope>NUCLEOTIDE SEQUENCE [LARGE SCALE GENOMIC DNA]</scope>
    <source>
        <strain evidence="4 5">DSM 28246</strain>
    </source>
</reference>
<feature type="transmembrane region" description="Helical" evidence="2">
    <location>
        <begin position="306"/>
        <end position="327"/>
    </location>
</feature>
<evidence type="ECO:0000313" key="5">
    <source>
        <dbReference type="Proteomes" id="UP000547209"/>
    </source>
</evidence>
<dbReference type="InterPro" id="IPR004147">
    <property type="entry name" value="ABC1_dom"/>
</dbReference>
<dbReference type="Pfam" id="PF03109">
    <property type="entry name" value="ABC1"/>
    <property type="match status" value="1"/>
</dbReference>
<dbReference type="EMBL" id="JACJVP010000001">
    <property type="protein sequence ID" value="MBB6669421.1"/>
    <property type="molecule type" value="Genomic_DNA"/>
</dbReference>
<dbReference type="GO" id="GO:0016301">
    <property type="term" value="F:kinase activity"/>
    <property type="evidence" value="ECO:0007669"/>
    <property type="project" value="UniProtKB-KW"/>
</dbReference>
<accession>A0A7X0RN68</accession>
<evidence type="ECO:0000313" key="4">
    <source>
        <dbReference type="EMBL" id="MBB6669421.1"/>
    </source>
</evidence>
<keyword evidence="4" id="KW-0808">Transferase</keyword>
<gene>
    <name evidence="4" type="ORF">H7C19_01850</name>
</gene>
<dbReference type="AlphaFoldDB" id="A0A7X0RN68"/>
<sequence>MLLGHIPVQVKIPHIYRELSNAKILVIAYMEGVSVKSGTAILDERGIDRLEVQRQIFDCMLEQIFIWGIFHADPHPGNVYILNDGRLGTLQQDALKRLLIGFEQRNTHVIMDALLQLVEPKQEIEKESLEQSLSQLLVQSASAYNATGSSDAFIQGLFRMMGEFGFSFYSNVAGAFRSLITLEGTMMQLNPSFSLMDESRRFARGHTADFVPISEFTDLRKTATNELLELLPVIRRLPRRLDHLGSMLEKGEISVKIGFFSDKANTSFVTKWISQALLAFVGTAFGGISIGLLSLSGHYAWDQFNIVGLFGYAGIVISAVLFIRVAIHAVRNLKQIKE</sequence>
<comment type="caution">
    <text evidence="4">The sequence shown here is derived from an EMBL/GenBank/DDBJ whole genome shotgun (WGS) entry which is preliminary data.</text>
</comment>
<dbReference type="PANTHER" id="PTHR10566:SF113">
    <property type="entry name" value="PROTEIN ACTIVITY OF BC1 COMPLEX KINASE 7, CHLOROPLASTIC"/>
    <property type="match status" value="1"/>
</dbReference>